<dbReference type="KEGG" id="pez:HWQ56_07975"/>
<organism evidence="1 2">
    <name type="scientific">Pseudomonas eucalypticola</name>
    <dbReference type="NCBI Taxonomy" id="2599595"/>
    <lineage>
        <taxon>Bacteria</taxon>
        <taxon>Pseudomonadati</taxon>
        <taxon>Pseudomonadota</taxon>
        <taxon>Gammaproteobacteria</taxon>
        <taxon>Pseudomonadales</taxon>
        <taxon>Pseudomonadaceae</taxon>
        <taxon>Pseudomonas</taxon>
    </lineage>
</organism>
<protein>
    <submittedName>
        <fullName evidence="1">Uncharacterized protein</fullName>
    </submittedName>
</protein>
<dbReference type="Proteomes" id="UP000509568">
    <property type="component" value="Chromosome"/>
</dbReference>
<sequence>MSEQPALHIEYVDADPVTQALCLRYWRVEGGRFVETVARIYRDEGISQTEFTALVKRHSRAWSTVIKCMRCGEPMQFATRSDYISRAERRLFRCPACIATEQEQLETAKRLRIIEALDRGMANARPLAQLDPRHCLYLWALLKYAGSEDLGYIRAYCKVRHERLTPMRDFDRELINELWRNGVIAVDPDSISTAVELDSEQNARVHFTEVQWLPTVRGASGVLLYELLEAHVLDPGFITAGAASLQACCDHLALLECLAFLEMALEEYRLGYRAGEKTRAMIVTALKVFTVAQVCNILFRAARDAAAFYQRGGVSRDHAAKSVVGSFERLMEKSIANEWVVTPFRRNYNLPQSVLSRLLYNRLLGTDDGGFTGGGSLLQGHAAAVP</sequence>
<accession>A0A7D5H4M1</accession>
<evidence type="ECO:0000313" key="1">
    <source>
        <dbReference type="EMBL" id="QKZ03723.1"/>
    </source>
</evidence>
<dbReference type="EMBL" id="CP056030">
    <property type="protein sequence ID" value="QKZ03723.1"/>
    <property type="molecule type" value="Genomic_DNA"/>
</dbReference>
<reference evidence="1 2" key="1">
    <citation type="submission" date="2020-06" db="EMBL/GenBank/DDBJ databases">
        <title>Pseudomonas eucalypticola sp. nov., an endophyte of Eucalyptus dunnii leaves with biocontrol ability of eucalyptus leaf blight.</title>
        <authorList>
            <person name="Liu Y."/>
            <person name="Song Z."/>
            <person name="Zeng H."/>
            <person name="Lu M."/>
            <person name="Wang X."/>
            <person name="Lian X."/>
            <person name="Zhang Q."/>
        </authorList>
    </citation>
    <scope>NUCLEOTIDE SEQUENCE [LARGE SCALE GENOMIC DNA]</scope>
    <source>
        <strain evidence="1 2">NP-1</strain>
    </source>
</reference>
<gene>
    <name evidence="1" type="ORF">HWQ56_07975</name>
</gene>
<evidence type="ECO:0000313" key="2">
    <source>
        <dbReference type="Proteomes" id="UP000509568"/>
    </source>
</evidence>
<dbReference type="AlphaFoldDB" id="A0A7D5H4M1"/>
<proteinExistence type="predicted"/>
<keyword evidence="2" id="KW-1185">Reference proteome</keyword>
<dbReference type="RefSeq" id="WP_176570158.1">
    <property type="nucleotide sequence ID" value="NZ_CP056030.1"/>
</dbReference>
<name>A0A7D5H4M1_9PSED</name>